<feature type="transmembrane region" description="Helical" evidence="13">
    <location>
        <begin position="293"/>
        <end position="316"/>
    </location>
</feature>
<keyword evidence="7" id="KW-1003">Cell membrane</keyword>
<feature type="transmembrane region" description="Helical" evidence="13">
    <location>
        <begin position="66"/>
        <end position="90"/>
    </location>
</feature>
<dbReference type="CDD" id="cd13137">
    <property type="entry name" value="MATE_NorM_like"/>
    <property type="match status" value="1"/>
</dbReference>
<keyword evidence="10" id="KW-0406">Ion transport</keyword>
<feature type="transmembrane region" description="Helical" evidence="13">
    <location>
        <begin position="328"/>
        <end position="350"/>
    </location>
</feature>
<evidence type="ECO:0000256" key="10">
    <source>
        <dbReference type="ARBA" id="ARBA00023065"/>
    </source>
</evidence>
<organism evidence="14 15">
    <name type="scientific">Yanshouia hominis</name>
    <dbReference type="NCBI Taxonomy" id="2763673"/>
    <lineage>
        <taxon>Bacteria</taxon>
        <taxon>Bacillati</taxon>
        <taxon>Bacillota</taxon>
        <taxon>Clostridia</taxon>
        <taxon>Eubacteriales</taxon>
        <taxon>Oscillospiraceae</taxon>
        <taxon>Yanshouia</taxon>
    </lineage>
</organism>
<comment type="similarity">
    <text evidence="3">Belongs to the multi antimicrobial extrusion (MATE) (TC 2.A.66.1) family.</text>
</comment>
<dbReference type="PANTHER" id="PTHR43298:SF2">
    <property type="entry name" value="FMN_FAD EXPORTER YEEO-RELATED"/>
    <property type="match status" value="1"/>
</dbReference>
<keyword evidence="6" id="KW-0050">Antiport</keyword>
<dbReference type="EMBL" id="JACRTB010000003">
    <property type="protein sequence ID" value="MBC8575434.1"/>
    <property type="molecule type" value="Genomic_DNA"/>
</dbReference>
<evidence type="ECO:0000256" key="7">
    <source>
        <dbReference type="ARBA" id="ARBA00022475"/>
    </source>
</evidence>
<feature type="transmembrane region" description="Helical" evidence="13">
    <location>
        <begin position="110"/>
        <end position="131"/>
    </location>
</feature>
<dbReference type="InterPro" id="IPR002528">
    <property type="entry name" value="MATE_fam"/>
</dbReference>
<evidence type="ECO:0000256" key="4">
    <source>
        <dbReference type="ARBA" id="ARBA00020268"/>
    </source>
</evidence>
<keyword evidence="15" id="KW-1185">Reference proteome</keyword>
<sequence>MLAVTIGVADTVMVAYVGEATVSGVSLVDSINMLIIQVFAALATGGAIVVAQYIGRGDHNRAKEAARQLFFVVTAIGVAVSLICSIWRIELLRLVYKTVEPAVMEASQEYFLLIAASYPAFAIYNAGAALFRAQGNSRVSMMTALMMNILNIGGNAIFLFAFDMGAFAVGLGTMLGRVAGAVVMLWLIRKPGNLVSVEHFLPYRFEKKMVATILRIGVPTGMENGMFQFGKLLVAGLVSSFGTAAISANAVSNSISNFACIPGQAVGLAMITVVGQCIGAGEYGQARTYTKRLLGMAYLFGGSLNVLMILLMKPMVTFFPLSPEALRLGYICATMHAASWLVFWPTAFALPNGLRAAGDVKFTMGVSVIIMWTCRIGLSYVYGVWLGLGLIGVWLAMISDWVVRTVVYLWRFHGERWLRHHVV</sequence>
<evidence type="ECO:0000256" key="11">
    <source>
        <dbReference type="ARBA" id="ARBA00023136"/>
    </source>
</evidence>
<dbReference type="Proteomes" id="UP000658131">
    <property type="component" value="Unassembled WGS sequence"/>
</dbReference>
<comment type="function">
    <text evidence="1">Multidrug efflux pump.</text>
</comment>
<evidence type="ECO:0000256" key="3">
    <source>
        <dbReference type="ARBA" id="ARBA00010199"/>
    </source>
</evidence>
<keyword evidence="9 13" id="KW-1133">Transmembrane helix</keyword>
<evidence type="ECO:0000256" key="2">
    <source>
        <dbReference type="ARBA" id="ARBA00004651"/>
    </source>
</evidence>
<feature type="transmembrane region" description="Helical" evidence="13">
    <location>
        <begin position="143"/>
        <end position="162"/>
    </location>
</feature>
<feature type="transmembrane region" description="Helical" evidence="13">
    <location>
        <begin position="263"/>
        <end position="281"/>
    </location>
</feature>
<gene>
    <name evidence="14" type="ORF">H8717_03265</name>
</gene>
<comment type="subcellular location">
    <subcellularLocation>
        <location evidence="2">Cell membrane</location>
        <topology evidence="2">Multi-pass membrane protein</topology>
    </subcellularLocation>
</comment>
<dbReference type="PIRSF" id="PIRSF006603">
    <property type="entry name" value="DinF"/>
    <property type="match status" value="1"/>
</dbReference>
<evidence type="ECO:0000256" key="9">
    <source>
        <dbReference type="ARBA" id="ARBA00022989"/>
    </source>
</evidence>
<dbReference type="NCBIfam" id="TIGR00797">
    <property type="entry name" value="matE"/>
    <property type="match status" value="1"/>
</dbReference>
<proteinExistence type="inferred from homology"/>
<evidence type="ECO:0000256" key="6">
    <source>
        <dbReference type="ARBA" id="ARBA00022449"/>
    </source>
</evidence>
<dbReference type="InterPro" id="IPR048279">
    <property type="entry name" value="MdtK-like"/>
</dbReference>
<keyword evidence="5" id="KW-0813">Transport</keyword>
<evidence type="ECO:0000313" key="15">
    <source>
        <dbReference type="Proteomes" id="UP000658131"/>
    </source>
</evidence>
<evidence type="ECO:0000256" key="8">
    <source>
        <dbReference type="ARBA" id="ARBA00022692"/>
    </source>
</evidence>
<reference evidence="14 15" key="1">
    <citation type="submission" date="2020-08" db="EMBL/GenBank/DDBJ databases">
        <title>Genome public.</title>
        <authorList>
            <person name="Liu C."/>
            <person name="Sun Q."/>
        </authorList>
    </citation>
    <scope>NUCLEOTIDE SEQUENCE [LARGE SCALE GENOMIC DNA]</scope>
    <source>
        <strain evidence="14 15">BX1</strain>
    </source>
</reference>
<evidence type="ECO:0000256" key="5">
    <source>
        <dbReference type="ARBA" id="ARBA00022448"/>
    </source>
</evidence>
<accession>A0ABR7NGA1</accession>
<feature type="transmembrane region" description="Helical" evidence="13">
    <location>
        <begin position="232"/>
        <end position="251"/>
    </location>
</feature>
<feature type="transmembrane region" description="Helical" evidence="13">
    <location>
        <begin position="34"/>
        <end position="54"/>
    </location>
</feature>
<evidence type="ECO:0000313" key="14">
    <source>
        <dbReference type="EMBL" id="MBC8575434.1"/>
    </source>
</evidence>
<dbReference type="InterPro" id="IPR050222">
    <property type="entry name" value="MATE_MdtK"/>
</dbReference>
<feature type="transmembrane region" description="Helical" evidence="13">
    <location>
        <begin position="168"/>
        <end position="188"/>
    </location>
</feature>
<evidence type="ECO:0000256" key="13">
    <source>
        <dbReference type="SAM" id="Phobius"/>
    </source>
</evidence>
<protein>
    <recommendedName>
        <fullName evidence="4">Probable multidrug resistance protein NorM</fullName>
    </recommendedName>
    <alternativeName>
        <fullName evidence="12">Multidrug-efflux transporter</fullName>
    </alternativeName>
</protein>
<keyword evidence="8 13" id="KW-0812">Transmembrane</keyword>
<comment type="caution">
    <text evidence="14">The sequence shown here is derived from an EMBL/GenBank/DDBJ whole genome shotgun (WGS) entry which is preliminary data.</text>
</comment>
<dbReference type="Pfam" id="PF01554">
    <property type="entry name" value="MatE"/>
    <property type="match status" value="2"/>
</dbReference>
<name>A0ABR7NGA1_9FIRM</name>
<keyword evidence="11 13" id="KW-0472">Membrane</keyword>
<evidence type="ECO:0000256" key="12">
    <source>
        <dbReference type="ARBA" id="ARBA00031636"/>
    </source>
</evidence>
<dbReference type="PANTHER" id="PTHR43298">
    <property type="entry name" value="MULTIDRUG RESISTANCE PROTEIN NORM-RELATED"/>
    <property type="match status" value="1"/>
</dbReference>
<evidence type="ECO:0000256" key="1">
    <source>
        <dbReference type="ARBA" id="ARBA00003408"/>
    </source>
</evidence>